<gene>
    <name evidence="2" type="ORF">B5F15_10520</name>
    <name evidence="1" type="ORF">B5F17_09325</name>
</gene>
<reference evidence="3 4" key="1">
    <citation type="submission" date="2017-04" db="EMBL/GenBank/DDBJ databases">
        <title>Function of individual gut microbiota members based on whole genome sequencing of pure cultures obtained from chicken caecum.</title>
        <authorList>
            <person name="Medvecky M."/>
            <person name="Cejkova D."/>
            <person name="Polansky O."/>
            <person name="Karasova D."/>
            <person name="Kubasova T."/>
            <person name="Cizek A."/>
            <person name="Rychlik I."/>
        </authorList>
    </citation>
    <scope>NUCLEOTIDE SEQUENCE [LARGE SCALE GENOMIC DNA]</scope>
    <source>
        <strain evidence="3">An179</strain>
        <strain evidence="4">An180</strain>
    </source>
</reference>
<dbReference type="Proteomes" id="UP000195326">
    <property type="component" value="Unassembled WGS sequence"/>
</dbReference>
<evidence type="ECO:0000313" key="2">
    <source>
        <dbReference type="EMBL" id="OUP57239.1"/>
    </source>
</evidence>
<evidence type="ECO:0000313" key="4">
    <source>
        <dbReference type="Proteomes" id="UP000195897"/>
    </source>
</evidence>
<accession>A0A1Y4LEF4</accession>
<comment type="caution">
    <text evidence="1">The sequence shown here is derived from an EMBL/GenBank/DDBJ whole genome shotgun (WGS) entry which is preliminary data.</text>
</comment>
<name>A0A1Y4LEF4_9FIRM</name>
<proteinExistence type="predicted"/>
<dbReference type="AlphaFoldDB" id="A0A1Y4LEF4"/>
<dbReference type="RefSeq" id="WP_087373328.1">
    <property type="nucleotide sequence ID" value="NZ_NFKK01000010.1"/>
</dbReference>
<dbReference type="EMBL" id="NFKL01000014">
    <property type="protein sequence ID" value="OUP57239.1"/>
    <property type="molecule type" value="Genomic_DNA"/>
</dbReference>
<dbReference type="Proteomes" id="UP000195897">
    <property type="component" value="Unassembled WGS sequence"/>
</dbReference>
<evidence type="ECO:0000313" key="3">
    <source>
        <dbReference type="Proteomes" id="UP000195326"/>
    </source>
</evidence>
<protein>
    <submittedName>
        <fullName evidence="1">Uncharacterized protein</fullName>
    </submittedName>
</protein>
<sequence length="287" mass="32576">MQNLSVKRMLALSVVGRAIREIETDPKRGLRRMIDLGRDMSHSDTRQMIFSLVQDMLKKPDSPCYDLLSRAVREIDRQTLQKFSVALGWDCWTAGVQTLRANEEPLLWAMRLTLDGSDDLRALREQWKAMRRKGVRMLIGDVKNLAGFQQALVLTIGVSDGAFLFYVPPGLLTPAVVPALADCNTLAIAVEDGMPKTQTALDLLRQHKCLYGVYRRCPLDETVSHARAWLDGLTDAHGYFAILREEHCSQAEEIAEMIGHMRMDQQFRLIPIAAQADFQMIQQKIFF</sequence>
<reference evidence="1" key="2">
    <citation type="journal article" date="2018" name="BMC Genomics">
        <title>Whole genome sequencing and function prediction of 133 gut anaerobes isolated from chicken caecum in pure cultures.</title>
        <authorList>
            <person name="Medvecky M."/>
            <person name="Cejkova D."/>
            <person name="Polansky O."/>
            <person name="Karasova D."/>
            <person name="Kubasova T."/>
            <person name="Cizek A."/>
            <person name="Rychlik I."/>
        </authorList>
    </citation>
    <scope>NUCLEOTIDE SEQUENCE</scope>
    <source>
        <strain evidence="2">An179</strain>
        <strain evidence="1">An180</strain>
    </source>
</reference>
<organism evidence="1 4">
    <name type="scientific">Butyricicoccus pullicaecorum</name>
    <dbReference type="NCBI Taxonomy" id="501571"/>
    <lineage>
        <taxon>Bacteria</taxon>
        <taxon>Bacillati</taxon>
        <taxon>Bacillota</taxon>
        <taxon>Clostridia</taxon>
        <taxon>Eubacteriales</taxon>
        <taxon>Butyricicoccaceae</taxon>
        <taxon>Butyricicoccus</taxon>
    </lineage>
</organism>
<dbReference type="EMBL" id="NFKK01000010">
    <property type="protein sequence ID" value="OUP52452.1"/>
    <property type="molecule type" value="Genomic_DNA"/>
</dbReference>
<evidence type="ECO:0000313" key="1">
    <source>
        <dbReference type="EMBL" id="OUP52452.1"/>
    </source>
</evidence>
<dbReference type="STRING" id="501571.GCA_900143195_03073"/>